<reference evidence="1 2" key="1">
    <citation type="submission" date="2024-05" db="EMBL/GenBank/DDBJ databases">
        <title>Genome sequencing and assembly of Indian major carp, Cirrhinus mrigala (Hamilton, 1822).</title>
        <authorList>
            <person name="Mohindra V."/>
            <person name="Chowdhury L.M."/>
            <person name="Lal K."/>
            <person name="Jena J.K."/>
        </authorList>
    </citation>
    <scope>NUCLEOTIDE SEQUENCE [LARGE SCALE GENOMIC DNA]</scope>
    <source>
        <strain evidence="1">CM1030</strain>
        <tissue evidence="1">Blood</tissue>
    </source>
</reference>
<gene>
    <name evidence="1" type="ORF">M9458_001839</name>
</gene>
<proteinExistence type="predicted"/>
<evidence type="ECO:0000313" key="1">
    <source>
        <dbReference type="EMBL" id="KAL0203821.1"/>
    </source>
</evidence>
<name>A0ABD0S0C0_CIRMR</name>
<feature type="non-terminal residue" evidence="1">
    <location>
        <position position="1"/>
    </location>
</feature>
<dbReference type="AlphaFoldDB" id="A0ABD0S0C0"/>
<sequence length="114" mass="12381">QTCAPLGQSSDNRLHGRTAPLLKATEAHCTLKTHWLAWREMGILTKGFMETLTMMKETTVSLTGIVTETTGMGMGTIPTVPVDNRGMASKEGPAHLQIPLSDRVPIIQNTHTTL</sequence>
<feature type="non-terminal residue" evidence="1">
    <location>
        <position position="114"/>
    </location>
</feature>
<dbReference type="Proteomes" id="UP001529510">
    <property type="component" value="Unassembled WGS sequence"/>
</dbReference>
<dbReference type="EMBL" id="JAMKFB020000001">
    <property type="protein sequence ID" value="KAL0203821.1"/>
    <property type="molecule type" value="Genomic_DNA"/>
</dbReference>
<comment type="caution">
    <text evidence="1">The sequence shown here is derived from an EMBL/GenBank/DDBJ whole genome shotgun (WGS) entry which is preliminary data.</text>
</comment>
<accession>A0ABD0S0C0</accession>
<organism evidence="1 2">
    <name type="scientific">Cirrhinus mrigala</name>
    <name type="common">Mrigala</name>
    <dbReference type="NCBI Taxonomy" id="683832"/>
    <lineage>
        <taxon>Eukaryota</taxon>
        <taxon>Metazoa</taxon>
        <taxon>Chordata</taxon>
        <taxon>Craniata</taxon>
        <taxon>Vertebrata</taxon>
        <taxon>Euteleostomi</taxon>
        <taxon>Actinopterygii</taxon>
        <taxon>Neopterygii</taxon>
        <taxon>Teleostei</taxon>
        <taxon>Ostariophysi</taxon>
        <taxon>Cypriniformes</taxon>
        <taxon>Cyprinidae</taxon>
        <taxon>Labeoninae</taxon>
        <taxon>Labeonini</taxon>
        <taxon>Cirrhinus</taxon>
    </lineage>
</organism>
<protein>
    <submittedName>
        <fullName evidence="1">Uncharacterized protein</fullName>
    </submittedName>
</protein>
<keyword evidence="2" id="KW-1185">Reference proteome</keyword>
<evidence type="ECO:0000313" key="2">
    <source>
        <dbReference type="Proteomes" id="UP001529510"/>
    </source>
</evidence>